<dbReference type="InterPro" id="IPR036388">
    <property type="entry name" value="WH-like_DNA-bd_sf"/>
</dbReference>
<dbReference type="Proteomes" id="UP000365297">
    <property type="component" value="Unassembled WGS sequence"/>
</dbReference>
<evidence type="ECO:0000313" key="22">
    <source>
        <dbReference type="EMBL" id="EAG4460964.1"/>
    </source>
</evidence>
<evidence type="ECO:0000313" key="51">
    <source>
        <dbReference type="EMBL" id="RKA09386.1"/>
    </source>
</evidence>
<dbReference type="Gene3D" id="3.40.1410.10">
    <property type="entry name" value="Chorismate lyase-like"/>
    <property type="match status" value="1"/>
</dbReference>
<dbReference type="EMBL" id="DAAJZA010000001">
    <property type="protein sequence ID" value="HAC1753648.1"/>
    <property type="molecule type" value="Genomic_DNA"/>
</dbReference>
<evidence type="ECO:0000313" key="26">
    <source>
        <dbReference type="EMBL" id="EAG9519605.1"/>
    </source>
</evidence>
<dbReference type="EMBL" id="AABBHO010000004">
    <property type="protein sequence ID" value="EAG2996101.1"/>
    <property type="molecule type" value="Genomic_DNA"/>
</dbReference>
<dbReference type="Proteomes" id="UP000530452">
    <property type="component" value="Unassembled WGS sequence"/>
</dbReference>
<dbReference type="EMBL" id="AAAIXK010000004">
    <property type="protein sequence ID" value="EAC5550618.1"/>
    <property type="molecule type" value="Genomic_DNA"/>
</dbReference>
<dbReference type="EMBL" id="AANEHK010000001">
    <property type="protein sequence ID" value="EDO0984672.1"/>
    <property type="molecule type" value="Genomic_DNA"/>
</dbReference>
<dbReference type="Proteomes" id="UP000566721">
    <property type="component" value="Unassembled WGS sequence"/>
</dbReference>
<dbReference type="EMBL" id="MJTJ01000013">
    <property type="protein sequence ID" value="OET50684.1"/>
    <property type="molecule type" value="Genomic_DNA"/>
</dbReference>
<dbReference type="Pfam" id="PF07702">
    <property type="entry name" value="UTRA"/>
    <property type="match status" value="1"/>
</dbReference>
<comment type="caution">
    <text evidence="16">The sequence shown here is derived from an EMBL/GenBank/DDBJ whole genome shotgun (WGS) entry which is preliminary data.</text>
</comment>
<evidence type="ECO:0000313" key="35">
    <source>
        <dbReference type="EMBL" id="ECX6924593.1"/>
    </source>
</evidence>
<evidence type="ECO:0000313" key="63">
    <source>
        <dbReference type="Proteomes" id="UP000376505"/>
    </source>
</evidence>
<evidence type="ECO:0000313" key="79">
    <source>
        <dbReference type="Proteomes" id="UP000525850"/>
    </source>
</evidence>
<reference evidence="90 91" key="3">
    <citation type="journal article" date="2018" name="Genome Biol.">
        <title>SKESA: strategic k-mer extension for scrupulous assemblies.</title>
        <authorList>
            <person name="Souvorov A."/>
            <person name="Agarwala R."/>
            <person name="Lipman D.J."/>
        </authorList>
    </citation>
    <scope>NUCLEOTIDE SEQUENCE [LARGE SCALE GENOMIC DNA]</scope>
    <source>
        <strain evidence="41">09CEB371LM</strain>
        <strain evidence="47">2017-325981-023-01</strain>
        <strain evidence="43 93">CFIAFB20100120</strain>
        <strain evidence="42 90">CFIAFB20130012</strain>
        <strain evidence="45">CFIAFB20170037</strain>
        <strain evidence="44 91">CFIAFB20170045</strain>
        <strain evidence="46 92">DMG1500109</strain>
    </source>
</reference>
<evidence type="ECO:0000313" key="28">
    <source>
        <dbReference type="EMBL" id="EAH3293982.1"/>
    </source>
</evidence>
<dbReference type="EMBL" id="QXLS01000002">
    <property type="protein sequence ID" value="RKA09386.1"/>
    <property type="molecule type" value="Genomic_DNA"/>
</dbReference>
<dbReference type="EMBL" id="AABEMN010000009">
    <property type="protein sequence ID" value="EAG9519605.1"/>
    <property type="molecule type" value="Genomic_DNA"/>
</dbReference>
<dbReference type="EMBL" id="AANDSR010000002">
    <property type="protein sequence ID" value="EDN9835887.1"/>
    <property type="molecule type" value="Genomic_DNA"/>
</dbReference>
<dbReference type="Proteomes" id="UP000528151">
    <property type="component" value="Unassembled WGS sequence"/>
</dbReference>
<dbReference type="Proteomes" id="UP000840039">
    <property type="component" value="Unassembled WGS sequence"/>
</dbReference>
<dbReference type="Proteomes" id="UP000398321">
    <property type="component" value="Unassembled WGS sequence"/>
</dbReference>
<reference evidence="49 85" key="10">
    <citation type="submission" date="2020-06" db="EMBL/GenBank/DDBJ databases">
        <title>Two Listeria outbreaks in Switzerland in 2018 and 2020.</title>
        <authorList>
            <person name="Stevens M.J.A."/>
            <person name="Bloemberg G."/>
            <person name="Nusch-Inderbinnen M."/>
            <person name="Stephan R."/>
        </authorList>
    </citation>
    <scope>NUCLEOTIDE SEQUENCE [LARGE SCALE GENOMIC DNA]</scope>
    <source>
        <strain evidence="49 85">N18-0707</strain>
    </source>
</reference>
<dbReference type="EMBL" id="AABCVX010000002">
    <property type="protein sequence ID" value="EAG6168817.1"/>
    <property type="molecule type" value="Genomic_DNA"/>
</dbReference>
<dbReference type="Proteomes" id="UP000548278">
    <property type="component" value="Unassembled WGS sequence"/>
</dbReference>
<dbReference type="EMBL" id="AALGDA010000075">
    <property type="protein sequence ID" value="ECY9784169.1"/>
    <property type="molecule type" value="Genomic_DNA"/>
</dbReference>
<dbReference type="Proteomes" id="UP000410967">
    <property type="component" value="Unassembled WGS sequence"/>
</dbReference>
<evidence type="ECO:0000313" key="66">
    <source>
        <dbReference type="Proteomes" id="UP000398321"/>
    </source>
</evidence>
<dbReference type="Proteomes" id="UP000549379">
    <property type="component" value="Unassembled WGS sequence"/>
</dbReference>
<dbReference type="Proteomes" id="UP000843503">
    <property type="component" value="Unassembled WGS sequence"/>
</dbReference>
<dbReference type="EMBL" id="AABFVG010000003">
    <property type="protein sequence ID" value="EAH2281785.1"/>
    <property type="molecule type" value="Genomic_DNA"/>
</dbReference>
<evidence type="ECO:0000313" key="19">
    <source>
        <dbReference type="EMBL" id="EAG2514671.1"/>
    </source>
</evidence>
<dbReference type="Proteomes" id="UP000841146">
    <property type="component" value="Unassembled WGS sequence"/>
</dbReference>
<evidence type="ECO:0000313" key="25">
    <source>
        <dbReference type="EMBL" id="EAG9386710.1"/>
    </source>
</evidence>
<dbReference type="Proteomes" id="UP000336166">
    <property type="component" value="Unassembled WGS sequence"/>
</dbReference>
<dbReference type="PROSITE" id="PS50949">
    <property type="entry name" value="HTH_GNTR"/>
    <property type="match status" value="1"/>
</dbReference>
<dbReference type="KEGG" id="lmok:CQ02_00125"/>
<evidence type="ECO:0000313" key="33">
    <source>
        <dbReference type="EMBL" id="ECB9512202.1"/>
    </source>
</evidence>
<organism evidence="16 75">
    <name type="scientific">Listeria monocytogenes</name>
    <dbReference type="NCBI Taxonomy" id="1639"/>
    <lineage>
        <taxon>Bacteria</taxon>
        <taxon>Bacillati</taxon>
        <taxon>Bacillota</taxon>
        <taxon>Bacilli</taxon>
        <taxon>Bacillales</taxon>
        <taxon>Listeriaceae</taxon>
        <taxon>Listeria</taxon>
    </lineage>
</organism>
<reference evidence="54 58" key="5">
    <citation type="submission" date="2018-06" db="EMBL/GenBank/DDBJ databases">
        <authorList>
            <consortium name="PulseNet: The National Subtyping Network for Foodborne Disease Surveillance"/>
            <person name="Tarr C.L."/>
            <person name="Trees E."/>
            <person name="Katz L.S."/>
            <person name="Carleton-Romer H.A."/>
            <person name="Stroika S."/>
            <person name="Kucerova Z."/>
            <person name="Roache K.F."/>
            <person name="Sabol A.L."/>
            <person name="Besser J."/>
            <person name="Gerner-Smidt P."/>
        </authorList>
    </citation>
    <scope>NUCLEOTIDE SEQUENCE [LARGE SCALE GENOMIC DNA]</scope>
    <source>
        <strain evidence="13 54">PNUSAL000134</strain>
        <strain evidence="8 58">PNUSAL000910</strain>
        <strain evidence="15 59">PNUSAL002180</strain>
        <strain evidence="16 75">PNUSAL002298</strain>
        <strain evidence="30 57">PNUSAL004402</strain>
        <strain evidence="37 77">PNUSAL005692</strain>
    </source>
</reference>
<reference evidence="42" key="9">
    <citation type="submission" date="2020-01" db="EMBL/GenBank/DDBJ databases">
        <authorList>
            <consortium name="NCBI Pathogen Detection Project"/>
        </authorList>
    </citation>
    <scope>NUCLEOTIDE SEQUENCE</scope>
    <source>
        <strain evidence="41">09CEB371LM</strain>
        <strain evidence="47">2017-325981-023-01</strain>
        <strain evidence="43">CFIAFB20100120</strain>
        <strain evidence="42">CFIAFB20130012</strain>
        <strain evidence="45">CFIAFB20170037</strain>
        <strain evidence="44">CFIAFB20170045</strain>
        <strain evidence="46">DMG1500109</strain>
    </source>
</reference>
<feature type="domain" description="HTH gntR-type" evidence="4">
    <location>
        <begin position="3"/>
        <end position="71"/>
    </location>
</feature>
<reference evidence="51 52" key="2">
    <citation type="journal article" date="2018" name="BMC Genomics">
        <title>Genes significantly associated with lineage II food isolates of Listeria monocytogenes.</title>
        <authorList>
            <person name="Pirone-Davies C."/>
            <person name="Chen Y."/>
            <person name="Pightling A."/>
            <person name="Ryan G."/>
            <person name="Wang Y."/>
            <person name="Yao K."/>
            <person name="Hoffmann M."/>
            <person name="Allard M.W."/>
        </authorList>
    </citation>
    <scope>NUCLEOTIDE SEQUENCE [LARGE SCALE GENOMIC DNA]</scope>
    <source>
        <strain evidence="51 52">PNUSAL000550</strain>
    </source>
</reference>
<keyword evidence="2" id="KW-0238">DNA-binding</keyword>
<dbReference type="Proteomes" id="UP000467536">
    <property type="component" value="Unassembled WGS sequence"/>
</dbReference>
<dbReference type="Proteomes" id="UP000331186">
    <property type="component" value="Unassembled WGS sequence"/>
</dbReference>
<dbReference type="RefSeq" id="WP_003725637.1">
    <property type="nucleotide sequence ID" value="NC_021824.1"/>
</dbReference>
<dbReference type="Proteomes" id="UP000358545">
    <property type="component" value="Unassembled WGS sequence"/>
</dbReference>
<evidence type="ECO:0000313" key="50">
    <source>
        <dbReference type="EMBL" id="OET50684.1"/>
    </source>
</evidence>
<evidence type="ECO:0000313" key="38">
    <source>
        <dbReference type="EMBL" id="EDN7714634.1"/>
    </source>
</evidence>
<dbReference type="EMBL" id="AALAQH010000003">
    <property type="protein sequence ID" value="ECX6924593.1"/>
    <property type="molecule type" value="Genomic_DNA"/>
</dbReference>
<dbReference type="PANTHER" id="PTHR44846:SF1">
    <property type="entry name" value="MANNOSYL-D-GLYCERATE TRANSPORT_METABOLISM SYSTEM REPRESSOR MNGR-RELATED"/>
    <property type="match status" value="1"/>
</dbReference>
<dbReference type="Proteomes" id="UP000840197">
    <property type="component" value="Unassembled WGS sequence"/>
</dbReference>
<evidence type="ECO:0000313" key="62">
    <source>
        <dbReference type="Proteomes" id="UP000368512"/>
    </source>
</evidence>
<dbReference type="Proteomes" id="UP000843775">
    <property type="component" value="Unassembled WGS sequence"/>
</dbReference>
<reference evidence="50 94" key="1">
    <citation type="submission" date="2016-09" db="EMBL/GenBank/DDBJ databases">
        <title>100K Listeria isolates.</title>
        <authorList>
            <person name="Chen P."/>
            <person name="Weimer B.C."/>
            <person name="Kong N."/>
            <person name="Huang B."/>
        </authorList>
    </citation>
    <scope>NUCLEOTIDE SEQUENCE [LARGE SCALE GENOMIC DNA]</scope>
    <source>
        <strain evidence="50 94">BCW_2383</strain>
    </source>
</reference>
<dbReference type="InterPro" id="IPR028978">
    <property type="entry name" value="Chorismate_lyase_/UTRA_dom_sf"/>
</dbReference>
<dbReference type="Proteomes" id="UP000544530">
    <property type="component" value="Unassembled WGS sequence"/>
</dbReference>
<evidence type="ECO:0000256" key="3">
    <source>
        <dbReference type="ARBA" id="ARBA00023163"/>
    </source>
</evidence>
<evidence type="ECO:0000313" key="45">
    <source>
        <dbReference type="EMBL" id="HAC0274598.1"/>
    </source>
</evidence>
<evidence type="ECO:0000313" key="78">
    <source>
        <dbReference type="Proteomes" id="UP000522199"/>
    </source>
</evidence>
<dbReference type="Proteomes" id="UP000533021">
    <property type="component" value="Unassembled WGS sequence"/>
</dbReference>
<sequence length="246" mass="28911">MAEPKYAIIINDIKRLISDGTFKPGEKIYSEDELKKKYNVSNTTVVRALHELVRAGILARYQGKGTYVSKSIINEEVIFNEYTTVPNGRFNRKTKITNEHTKVVAINEIQDARIAKKLQIPPENMIVHFQRIRLIDDVPWTVQNNYMAKSNLINVDLTNFERFNSLSEVIKELYGINILHEAMKERIEVEFPVKDKNNFKLLEIDSELPLYHIERITYVPEGQPYEYIESYLRHNFYSIEIEKKKQ</sequence>
<evidence type="ECO:0000313" key="60">
    <source>
        <dbReference type="Proteomes" id="UP000364988"/>
    </source>
</evidence>
<dbReference type="GO" id="GO:0003677">
    <property type="term" value="F:DNA binding"/>
    <property type="evidence" value="ECO:0007669"/>
    <property type="project" value="UniProtKB-KW"/>
</dbReference>
<dbReference type="EMBL" id="DAAIJL010000005">
    <property type="protein sequence ID" value="HAB8556997.1"/>
    <property type="molecule type" value="Genomic_DNA"/>
</dbReference>
<evidence type="ECO:0000313" key="58">
    <source>
        <dbReference type="Proteomes" id="UP000354255"/>
    </source>
</evidence>
<keyword evidence="1" id="KW-0805">Transcription regulation</keyword>
<name>A0A0B8R6P8_LISMN</name>
<dbReference type="Proteomes" id="UP000525850">
    <property type="component" value="Unassembled WGS sequence"/>
</dbReference>
<dbReference type="Proteomes" id="UP000272537">
    <property type="component" value="Unassembled WGS sequence"/>
</dbReference>
<dbReference type="EMBL" id="DAAJFY010000002">
    <property type="protein sequence ID" value="HAC0274598.1"/>
    <property type="molecule type" value="Genomic_DNA"/>
</dbReference>
<dbReference type="Proteomes" id="UP000423131">
    <property type="component" value="Unassembled WGS sequence"/>
</dbReference>
<dbReference type="Proteomes" id="UP000546397">
    <property type="component" value="Unassembled WGS sequence"/>
</dbReference>
<dbReference type="EMBL" id="AABAGT010000003">
    <property type="protein sequence ID" value="EAG0866245.1"/>
    <property type="molecule type" value="Genomic_DNA"/>
</dbReference>
<evidence type="ECO:0000313" key="13">
    <source>
        <dbReference type="EMBL" id="EAE2353487.1"/>
    </source>
</evidence>
<evidence type="ECO:0000313" key="55">
    <source>
        <dbReference type="Proteomes" id="UP000337746"/>
    </source>
</evidence>
<evidence type="ECO:0000313" key="46">
    <source>
        <dbReference type="EMBL" id="HAC1753648.1"/>
    </source>
</evidence>
<dbReference type="EMBL" id="AAHZFN010000014">
    <property type="protein sequence ID" value="ECB9474193.1"/>
    <property type="molecule type" value="Genomic_DNA"/>
</dbReference>
<evidence type="ECO:0000313" key="32">
    <source>
        <dbReference type="EMBL" id="ECB9474193.1"/>
    </source>
</evidence>
<evidence type="ECO:0000313" key="31">
    <source>
        <dbReference type="EMBL" id="EAK9316154.1"/>
    </source>
</evidence>
<evidence type="ECO:0000313" key="85">
    <source>
        <dbReference type="Proteomes" id="UP000544530"/>
    </source>
</evidence>
<dbReference type="Proteomes" id="UP000379076">
    <property type="component" value="Unassembled WGS sequence"/>
</dbReference>
<evidence type="ECO:0000313" key="75">
    <source>
        <dbReference type="Proteomes" id="UP000478682"/>
    </source>
</evidence>
<dbReference type="Proteomes" id="UP000344343">
    <property type="component" value="Unassembled WGS sequence"/>
</dbReference>
<dbReference type="EMBL" id="AAAJWF010000008">
    <property type="protein sequence ID" value="EAC7481411.1"/>
    <property type="molecule type" value="Genomic_DNA"/>
</dbReference>
<evidence type="ECO:0000313" key="91">
    <source>
        <dbReference type="Proteomes" id="UP000841146"/>
    </source>
</evidence>
<dbReference type="EMBL" id="AAIAJJ010000001">
    <property type="protein sequence ID" value="ECC1555474.1"/>
    <property type="molecule type" value="Genomic_DNA"/>
</dbReference>
<dbReference type="OMA" id="KGNDPYY"/>
<evidence type="ECO:0000313" key="7">
    <source>
        <dbReference type="EMBL" id="EAC7481411.1"/>
    </source>
</evidence>
<evidence type="ECO:0000313" key="6">
    <source>
        <dbReference type="EMBL" id="EAC6548627.1"/>
    </source>
</evidence>
<dbReference type="EMBL" id="DABJAN010000003">
    <property type="protein sequence ID" value="HAJ9593544.1"/>
    <property type="molecule type" value="Genomic_DNA"/>
</dbReference>
<evidence type="ECO:0000313" key="87">
    <source>
        <dbReference type="Proteomes" id="UP000548278"/>
    </source>
</evidence>
<dbReference type="EMBL" id="AABGUK010000004">
    <property type="protein sequence ID" value="EAH4242727.1"/>
    <property type="molecule type" value="Genomic_DNA"/>
</dbReference>
<reference evidence="53 56" key="6">
    <citation type="submission" date="2019-02" db="EMBL/GenBank/DDBJ databases">
        <authorList>
            <consortium name="GenomeTrakr: Next Generation Sequencing Network for Food Pathogen Tracability"/>
        </authorList>
    </citation>
    <scope>NUCLEOTIDE SEQUENCE [LARGE SCALE GENOMIC DNA]</scope>
    <source>
        <strain evidence="20 88">10B02965A-1</strain>
        <strain evidence="7 62">CFSAN008042</strain>
        <strain evidence="22 81">CFSAN063727</strain>
        <strain evidence="38 71">CFSAN102901</strain>
        <strain evidence="12 64">FDA00006494</strain>
        <strain evidence="5 61">FDA00007096</strain>
        <strain evidence="9 67">FDA00008584</strain>
        <strain evidence="18">FDA00011243</strain>
        <strain evidence="6 53">FDA00013332</strain>
        <strain evidence="11 56">FDA00013853</strain>
        <strain evidence="32 69">FDA00014336</strain>
        <strain evidence="34 65">FDA00014370</strain>
        <strain evidence="33 66">FDA00014392</strain>
        <strain evidence="21 84">FDA1005580-S054-001</strain>
        <strain evidence="76">FDA956581-098-004</strain>
        <strain evidence="19 79">FDA960927-006-004</strain>
        <strain evidence="23 89">FLAG-38921</strain>
        <strain evidence="35 70">FLAG-51482A</strain>
        <strain evidence="17 55">FLAG-54356</strain>
        <strain evidence="10 63">FSIS31901579</strain>
        <strain evidence="29 80">LS1344</strain>
        <strain evidence="39 73">OSF101448</strain>
    </source>
</reference>
<dbReference type="EMBL" id="AAHZFY010000001">
    <property type="protein sequence ID" value="ECB9512202.1"/>
    <property type="molecule type" value="Genomic_DNA"/>
</dbReference>
<evidence type="ECO:0000313" key="76">
    <source>
        <dbReference type="Proteomes" id="UP000481141"/>
    </source>
</evidence>
<evidence type="ECO:0000313" key="29">
    <source>
        <dbReference type="EMBL" id="EAH4242727.1"/>
    </source>
</evidence>
<evidence type="ECO:0000313" key="53">
    <source>
        <dbReference type="Proteomes" id="UP000331186"/>
    </source>
</evidence>
<dbReference type="Proteomes" id="UP000350032">
    <property type="component" value="Unassembled WGS sequence"/>
</dbReference>
<dbReference type="Pfam" id="PF00392">
    <property type="entry name" value="GntR"/>
    <property type="match status" value="1"/>
</dbReference>
<dbReference type="EMBL" id="AABBYJ010000003">
    <property type="protein sequence ID" value="EAG4330957.1"/>
    <property type="molecule type" value="Genomic_DNA"/>
</dbReference>
<evidence type="ECO:0000313" key="89">
    <source>
        <dbReference type="Proteomes" id="UP000566721"/>
    </source>
</evidence>
<dbReference type="EMBL" id="AAAREG010000002">
    <property type="protein sequence ID" value="EAE2353487.1"/>
    <property type="molecule type" value="Genomic_DNA"/>
</dbReference>
<dbReference type="Proteomes" id="UP000540117">
    <property type="component" value="Unassembled WGS sequence"/>
</dbReference>
<dbReference type="GO" id="GO:0003700">
    <property type="term" value="F:DNA-binding transcription factor activity"/>
    <property type="evidence" value="ECO:0007669"/>
    <property type="project" value="InterPro"/>
</dbReference>
<dbReference type="Proteomes" id="UP000489121">
    <property type="component" value="Unassembled WGS sequence"/>
</dbReference>
<evidence type="ECO:0000313" key="41">
    <source>
        <dbReference type="EMBL" id="HAA8052775.1"/>
    </source>
</evidence>
<evidence type="ECO:0000313" key="69">
    <source>
        <dbReference type="Proteomes" id="UP000423131"/>
    </source>
</evidence>
<evidence type="ECO:0000313" key="43">
    <source>
        <dbReference type="EMBL" id="HAB8556997.1"/>
    </source>
</evidence>
<evidence type="ECO:0000313" key="14">
    <source>
        <dbReference type="EMBL" id="EAE4941874.1"/>
    </source>
</evidence>
<evidence type="ECO:0000313" key="74">
    <source>
        <dbReference type="Proteomes" id="UP000467536"/>
    </source>
</evidence>
<evidence type="ECO:0000313" key="40">
    <source>
        <dbReference type="EMBL" id="EDO0984672.1"/>
    </source>
</evidence>
<dbReference type="EMBL" id="AABGHY010000003">
    <property type="protein sequence ID" value="EAH3293982.1"/>
    <property type="molecule type" value="Genomic_DNA"/>
</dbReference>
<evidence type="ECO:0000313" key="8">
    <source>
        <dbReference type="EMBL" id="EAC9038884.1"/>
    </source>
</evidence>
<evidence type="ECO:0000313" key="68">
    <source>
        <dbReference type="Proteomes" id="UP000410967"/>
    </source>
</evidence>
<evidence type="ECO:0000313" key="70">
    <source>
        <dbReference type="Proteomes" id="UP000427828"/>
    </source>
</evidence>
<dbReference type="Proteomes" id="UP000478682">
    <property type="component" value="Unassembled WGS sequence"/>
</dbReference>
<dbReference type="PANTHER" id="PTHR44846">
    <property type="entry name" value="MANNOSYL-D-GLYCERATE TRANSPORT/METABOLISM SYSTEM REPRESSOR MNGR-RELATED"/>
    <property type="match status" value="1"/>
</dbReference>
<evidence type="ECO:0000313" key="34">
    <source>
        <dbReference type="EMBL" id="ECC1555474.1"/>
    </source>
</evidence>
<dbReference type="EMBL" id="AANCRK010000002">
    <property type="protein sequence ID" value="EDN7714634.1"/>
    <property type="molecule type" value="Genomic_DNA"/>
</dbReference>
<dbReference type="EMBL" id="AAANYN010000003">
    <property type="protein sequence ID" value="EAD5773245.1"/>
    <property type="molecule type" value="Genomic_DNA"/>
</dbReference>
<dbReference type="EMBL" id="AAALRN010000002">
    <property type="protein sequence ID" value="EAD1184567.1"/>
    <property type="molecule type" value="Genomic_DNA"/>
</dbReference>
<evidence type="ECO:0000313" key="59">
    <source>
        <dbReference type="Proteomes" id="UP000358545"/>
    </source>
</evidence>
<evidence type="ECO:0000259" key="4">
    <source>
        <dbReference type="PROSITE" id="PS50949"/>
    </source>
</evidence>
<dbReference type="EMBL" id="DAAEEB010000003">
    <property type="protein sequence ID" value="HAA8052775.1"/>
    <property type="molecule type" value="Genomic_DNA"/>
</dbReference>
<dbReference type="EMBL" id="AABAYG010000003">
    <property type="protein sequence ID" value="EAG2245232.1"/>
    <property type="molecule type" value="Genomic_DNA"/>
</dbReference>
<evidence type="ECO:0000313" key="5">
    <source>
        <dbReference type="EMBL" id="EAC5550618.1"/>
    </source>
</evidence>
<dbReference type="EMBL" id="AACKDQ010000005">
    <property type="protein sequence ID" value="EAK9316154.1"/>
    <property type="molecule type" value="Genomic_DNA"/>
</dbReference>
<dbReference type="EMBL" id="AABBAW010000002">
    <property type="protein sequence ID" value="EAG2514671.1"/>
    <property type="molecule type" value="Genomic_DNA"/>
</dbReference>
<dbReference type="Proteomes" id="UP000364988">
    <property type="component" value="Unassembled WGS sequence"/>
</dbReference>
<dbReference type="EMBL" id="AACJYH010000003">
    <property type="protein sequence ID" value="EAK8896985.1"/>
    <property type="molecule type" value="Genomic_DNA"/>
</dbReference>
<evidence type="ECO:0000313" key="81">
    <source>
        <dbReference type="Proteomes" id="UP000528151"/>
    </source>
</evidence>
<evidence type="ECO:0000313" key="17">
    <source>
        <dbReference type="EMBL" id="EAG2086533.1"/>
    </source>
</evidence>
<evidence type="ECO:0000313" key="57">
    <source>
        <dbReference type="Proteomes" id="UP000350032"/>
    </source>
</evidence>
<dbReference type="EMBL" id="AABEKY010000002">
    <property type="protein sequence ID" value="EAG9386710.1"/>
    <property type="molecule type" value="Genomic_DNA"/>
</dbReference>
<accession>A0A0B8R6P8</accession>
<evidence type="ECO:0000313" key="47">
    <source>
        <dbReference type="EMBL" id="HAJ9593544.1"/>
    </source>
</evidence>
<dbReference type="EMBL" id="AABDGJ010000001">
    <property type="protein sequence ID" value="EAG6989275.1"/>
    <property type="molecule type" value="Genomic_DNA"/>
</dbReference>
<evidence type="ECO:0000313" key="67">
    <source>
        <dbReference type="Proteomes" id="UP000403352"/>
    </source>
</evidence>
<evidence type="ECO:0000313" key="49">
    <source>
        <dbReference type="EMBL" id="NYA01085.1"/>
    </source>
</evidence>
<evidence type="ECO:0000313" key="44">
    <source>
        <dbReference type="EMBL" id="HAC0011656.1"/>
    </source>
</evidence>
<evidence type="ECO:0000256" key="1">
    <source>
        <dbReference type="ARBA" id="ARBA00023015"/>
    </source>
</evidence>
<evidence type="ECO:0000313" key="64">
    <source>
        <dbReference type="Proteomes" id="UP000379076"/>
    </source>
</evidence>
<dbReference type="Proteomes" id="UP000354255">
    <property type="component" value="Unassembled WGS sequence"/>
</dbReference>
<dbReference type="InterPro" id="IPR000524">
    <property type="entry name" value="Tscrpt_reg_HTH_GntR"/>
</dbReference>
<evidence type="ECO:0000313" key="42">
    <source>
        <dbReference type="EMBL" id="HAB8399757.1"/>
    </source>
</evidence>
<dbReference type="SMART" id="SM00866">
    <property type="entry name" value="UTRA"/>
    <property type="match status" value="1"/>
</dbReference>
<dbReference type="EMBL" id="JACAVN010000002">
    <property type="protein sequence ID" value="NYA01085.1"/>
    <property type="molecule type" value="Genomic_DNA"/>
</dbReference>
<dbReference type="EMBL" id="AAAKQF010000001">
    <property type="protein sequence ID" value="EAC9038884.1"/>
    <property type="molecule type" value="Genomic_DNA"/>
</dbReference>
<dbReference type="Proteomes" id="UP000481141">
    <property type="component" value="Unassembled WGS sequence"/>
</dbReference>
<evidence type="ECO:0000313" key="54">
    <source>
        <dbReference type="Proteomes" id="UP000336166"/>
    </source>
</evidence>
<evidence type="ECO:0000313" key="86">
    <source>
        <dbReference type="Proteomes" id="UP000546397"/>
    </source>
</evidence>
<dbReference type="Proteomes" id="UP000368512">
    <property type="component" value="Unassembled WGS sequence"/>
</dbReference>
<evidence type="ECO:0000313" key="39">
    <source>
        <dbReference type="EMBL" id="EDN9835887.1"/>
    </source>
</evidence>
<evidence type="ECO:0000313" key="84">
    <source>
        <dbReference type="Proteomes" id="UP000540117"/>
    </source>
</evidence>
<evidence type="ECO:0000313" key="18">
    <source>
        <dbReference type="EMBL" id="EAG2245232.1"/>
    </source>
</evidence>
<dbReference type="Proteomes" id="UP000844415">
    <property type="component" value="Unassembled WGS sequence"/>
</dbReference>
<dbReference type="InterPro" id="IPR050679">
    <property type="entry name" value="Bact_HTH_transcr_reg"/>
</dbReference>
<dbReference type="Proteomes" id="UP000842809">
    <property type="component" value="Unassembled WGS sequence"/>
</dbReference>
<evidence type="ECO:0000313" key="83">
    <source>
        <dbReference type="Proteomes" id="UP000533021"/>
    </source>
</evidence>
<dbReference type="EMBL" id="DAAJCS010000001">
    <property type="protein sequence ID" value="HAC0011656.1"/>
    <property type="molecule type" value="Genomic_DNA"/>
</dbReference>
<dbReference type="Proteomes" id="UP000522199">
    <property type="component" value="Unassembled WGS sequence"/>
</dbReference>
<dbReference type="KEGG" id="lmv:Y193_01175"/>
<evidence type="ECO:0000313" key="37">
    <source>
        <dbReference type="EMBL" id="ECY9784169.1"/>
    </source>
</evidence>
<evidence type="ECO:0000313" key="52">
    <source>
        <dbReference type="Proteomes" id="UP000272537"/>
    </source>
</evidence>
<evidence type="ECO:0000313" key="73">
    <source>
        <dbReference type="Proteomes" id="UP000467347"/>
    </source>
</evidence>
<dbReference type="InterPro" id="IPR011663">
    <property type="entry name" value="UTRA"/>
</dbReference>
<dbReference type="Proteomes" id="UP000403352">
    <property type="component" value="Unassembled WGS sequence"/>
</dbReference>
<protein>
    <submittedName>
        <fullName evidence="16">GntR family transcriptional regulator</fullName>
    </submittedName>
    <submittedName>
        <fullName evidence="51">HTH-type transcriptional regulator YurK</fullName>
    </submittedName>
    <submittedName>
        <fullName evidence="38">UTRA domain-containing protein</fullName>
    </submittedName>
</protein>
<dbReference type="EMBL" id="AAANYR010000004">
    <property type="protein sequence ID" value="EAD5786618.1"/>
    <property type="molecule type" value="Genomic_DNA"/>
</dbReference>
<dbReference type="SUPFAM" id="SSF46785">
    <property type="entry name" value="Winged helix' DNA-binding domain"/>
    <property type="match status" value="1"/>
</dbReference>
<evidence type="ECO:0000313" key="36">
    <source>
        <dbReference type="EMBL" id="ECY6542994.1"/>
    </source>
</evidence>
<evidence type="ECO:0000313" key="9">
    <source>
        <dbReference type="EMBL" id="EAD1184567.1"/>
    </source>
</evidence>
<evidence type="ECO:0000313" key="80">
    <source>
        <dbReference type="Proteomes" id="UP000527632"/>
    </source>
</evidence>
<reference evidence="48 72" key="4">
    <citation type="submission" date="2018-04" db="EMBL/GenBank/DDBJ databases">
        <title>Genome Analysis of a Prevalent Clone of Listeria monocytogenes Sequence Type 87 in China.</title>
        <authorList>
            <person name="Wang Y."/>
        </authorList>
    </citation>
    <scope>NUCLEOTIDE SEQUENCE [LARGE SCALE GENOMIC DNA]</scope>
    <source>
        <strain evidence="48 72">ICDC_LM1523</strain>
    </source>
</reference>
<dbReference type="EMBL" id="AAASLB010000003">
    <property type="protein sequence ID" value="EAE4941874.1"/>
    <property type="molecule type" value="Genomic_DNA"/>
</dbReference>
<dbReference type="Proteomes" id="UP000852906">
    <property type="component" value="Unassembled WGS sequence"/>
</dbReference>
<dbReference type="CDD" id="cd07377">
    <property type="entry name" value="WHTH_GntR"/>
    <property type="match status" value="1"/>
</dbReference>
<evidence type="ECO:0000313" key="92">
    <source>
        <dbReference type="Proteomes" id="UP000843775"/>
    </source>
</evidence>
<dbReference type="EMBL" id="AABBZO010000001">
    <property type="protein sequence ID" value="EAG4460964.1"/>
    <property type="molecule type" value="Genomic_DNA"/>
</dbReference>
<dbReference type="Gene3D" id="1.10.10.10">
    <property type="entry name" value="Winged helix-like DNA-binding domain superfamily/Winged helix DNA-binding domain"/>
    <property type="match status" value="1"/>
</dbReference>
<evidence type="ECO:0000313" key="27">
    <source>
        <dbReference type="EMBL" id="EAH2281785.1"/>
    </source>
</evidence>
<evidence type="ECO:0000313" key="61">
    <source>
        <dbReference type="Proteomes" id="UP000365297"/>
    </source>
</evidence>
<evidence type="ECO:0000313" key="48">
    <source>
        <dbReference type="EMBL" id="KAA9448431.1"/>
    </source>
</evidence>
<dbReference type="Proteomes" id="UP000393182">
    <property type="component" value="Unassembled WGS sequence"/>
</dbReference>
<dbReference type="EMBL" id="DAAIHR010000022">
    <property type="protein sequence ID" value="HAB8399757.1"/>
    <property type="molecule type" value="Genomic_DNA"/>
</dbReference>
<evidence type="ECO:0000313" key="90">
    <source>
        <dbReference type="Proteomes" id="UP000840197"/>
    </source>
</evidence>
<dbReference type="Proteomes" id="UP000389283">
    <property type="component" value="Unassembled WGS sequence"/>
</dbReference>
<dbReference type="EMBL" id="AAAJKI010000022">
    <property type="protein sequence ID" value="EAC6548627.1"/>
    <property type="molecule type" value="Genomic_DNA"/>
</dbReference>
<dbReference type="EMBL" id="QDAY01000004">
    <property type="protein sequence ID" value="KAA9448431.1"/>
    <property type="molecule type" value="Genomic_DNA"/>
</dbReference>
<dbReference type="EMBL" id="AALEDS010000001">
    <property type="protein sequence ID" value="ECY6542994.1"/>
    <property type="molecule type" value="Genomic_DNA"/>
</dbReference>
<dbReference type="Proteomes" id="UP000455569">
    <property type="component" value="Unassembled WGS sequence"/>
</dbReference>
<evidence type="ECO:0000313" key="82">
    <source>
        <dbReference type="Proteomes" id="UP000530452"/>
    </source>
</evidence>
<dbReference type="Proteomes" id="UP000337746">
    <property type="component" value="Unassembled WGS sequence"/>
</dbReference>
<dbReference type="EMBL" id="AABATR010000002">
    <property type="protein sequence ID" value="EAG1893031.1"/>
    <property type="molecule type" value="Genomic_DNA"/>
</dbReference>
<evidence type="ECO:0000313" key="77">
    <source>
        <dbReference type="Proteomes" id="UP000489121"/>
    </source>
</evidence>
<evidence type="ECO:0000313" key="30">
    <source>
        <dbReference type="EMBL" id="EAK8896985.1"/>
    </source>
</evidence>
<evidence type="ECO:0000313" key="93">
    <source>
        <dbReference type="Proteomes" id="UP000844415"/>
    </source>
</evidence>
<evidence type="ECO:0000313" key="10">
    <source>
        <dbReference type="EMBL" id="EAD5773245.1"/>
    </source>
</evidence>
<evidence type="ECO:0000313" key="56">
    <source>
        <dbReference type="Proteomes" id="UP000344343"/>
    </source>
</evidence>
<evidence type="ECO:0000313" key="23">
    <source>
        <dbReference type="EMBL" id="EAG6168817.1"/>
    </source>
</evidence>
<reference evidence="82 83" key="7">
    <citation type="submission" date="2019-04" db="EMBL/GenBank/DDBJ databases">
        <authorList>
            <person name="Ashton P.M."/>
            <person name="Dallman T."/>
            <person name="Nair S."/>
            <person name="De Pinna E."/>
            <person name="Peters T."/>
            <person name="Grant K."/>
        </authorList>
    </citation>
    <scope>NUCLEOTIDE SEQUENCE [LARGE SCALE GENOMIC DNA]</scope>
    <source>
        <strain evidence="27 83">282333</strain>
        <strain evidence="28 82">282352</strain>
        <strain evidence="26 86">289003</strain>
        <strain evidence="40 74">788324</strain>
        <strain evidence="14">RL15000286</strain>
    </source>
</reference>
<dbReference type="InterPro" id="IPR036390">
    <property type="entry name" value="WH_DNA-bd_sf"/>
</dbReference>
<dbReference type="SMART" id="SM00345">
    <property type="entry name" value="HTH_GNTR"/>
    <property type="match status" value="1"/>
</dbReference>
<dbReference type="AlphaFoldDB" id="A0A0B8R6P8"/>
<dbReference type="GO" id="GO:0045892">
    <property type="term" value="P:negative regulation of DNA-templated transcription"/>
    <property type="evidence" value="ECO:0007669"/>
    <property type="project" value="TreeGrafter"/>
</dbReference>
<evidence type="ECO:0000313" key="15">
    <source>
        <dbReference type="EMBL" id="EAG0866245.1"/>
    </source>
</evidence>
<dbReference type="Proteomes" id="UP000427828">
    <property type="component" value="Unassembled WGS sequence"/>
</dbReference>
<evidence type="ECO:0000256" key="2">
    <source>
        <dbReference type="ARBA" id="ARBA00023125"/>
    </source>
</evidence>
<evidence type="ECO:0000313" key="71">
    <source>
        <dbReference type="Proteomes" id="UP000455569"/>
    </source>
</evidence>
<keyword evidence="3" id="KW-0804">Transcription</keyword>
<proteinExistence type="predicted"/>
<evidence type="ECO:0000313" key="16">
    <source>
        <dbReference type="EMBL" id="EAG1893031.1"/>
    </source>
</evidence>
<dbReference type="EMBL" id="AAAQQZ010000004">
    <property type="protein sequence ID" value="EAE1339158.1"/>
    <property type="molecule type" value="Genomic_DNA"/>
</dbReference>
<dbReference type="Proteomes" id="UP000527632">
    <property type="component" value="Unassembled WGS sequence"/>
</dbReference>
<gene>
    <name evidence="51" type="primary">yurk_1</name>
    <name evidence="15" type="ORF">A8L61_02995</name>
    <name evidence="24" type="ORF">AB917_01525</name>
    <name evidence="50" type="ORF">AJL21_05680</name>
    <name evidence="12" type="ORF">ART25_09600</name>
    <name evidence="5" type="ORF">ARY78_09280</name>
    <name evidence="19" type="ORF">B1N52_05820</name>
    <name evidence="18" type="ORF">B1S26_07395</name>
    <name evidence="20" type="ORF">B5K54_02195</name>
    <name evidence="16" type="ORF">BB997_05345</name>
    <name evidence="35" type="ORF">BCZ19_07925</name>
    <name evidence="17" type="ORF">BCZ21_04625</name>
    <name evidence="22" type="ORF">CA369_01560</name>
    <name evidence="21" type="ORF">CAV64_06805</name>
    <name evidence="25" type="ORF">CW845_04330</name>
    <name evidence="27" type="ORF">D4920_06855</name>
    <name evidence="26" type="ORF">D4B11_07450</name>
    <name evidence="28" type="ORF">D5N24_06200</name>
    <name evidence="30" type="ORF">D7104_04635</name>
    <name evidence="48" type="ORF">DCK61_12295</name>
    <name evidence="23" type="ORF">DCT16_05355</name>
    <name evidence="7" type="ORF">DQ70_12030</name>
    <name evidence="6" type="ORF">DU018_09650</name>
    <name evidence="51" type="ORF">DYZ80_01029</name>
    <name evidence="14" type="ORF">E1W56_07430</name>
    <name evidence="29" type="ORF">E5F58_12100</name>
    <name evidence="11" type="ORF">EX365_08625</name>
    <name evidence="10" type="ORF">EXZ73_02965</name>
    <name evidence="36" type="ORF">F6436_01505</name>
    <name evidence="37" type="ORF">F6515_14420</name>
    <name evidence="31" type="ORF">FA835_03430</name>
    <name evidence="33" type="ORF">FLQ97_00485</name>
    <name evidence="32" type="ORF">FLR03_10950</name>
    <name evidence="34" type="ORF">FNX40_01500</name>
    <name evidence="40" type="ORF">FV747_01500</name>
    <name evidence="41" type="ORF">GHH22_06345</name>
    <name evidence="46" type="ORF">GI949_01500</name>
    <name evidence="39" type="ORF">GJW51_04295</name>
    <name evidence="38" type="ORF">GQG13_05770</name>
    <name evidence="42" type="ORF">GYR60_14680</name>
    <name evidence="43" type="ORF">GYS09_06835</name>
    <name evidence="44" type="ORF">GYX23_01465</name>
    <name evidence="45" type="ORF">GYY14_04340</name>
    <name evidence="47" type="ORF">HQN34_001748</name>
    <name evidence="49" type="ORF">HZJ64_04500</name>
    <name evidence="8" type="ORF">KV70_01500</name>
    <name evidence="9" type="ORF">QD52_05635</name>
    <name evidence="13" type="ORF">Y261_03885</name>
</gene>
<dbReference type="Proteomes" id="UP000460224">
    <property type="component" value="Unassembled WGS sequence"/>
</dbReference>
<evidence type="ECO:0000313" key="12">
    <source>
        <dbReference type="EMBL" id="EAE1339158.1"/>
    </source>
</evidence>
<evidence type="ECO:0000313" key="24">
    <source>
        <dbReference type="EMBL" id="EAG6989275.1"/>
    </source>
</evidence>
<dbReference type="Proteomes" id="UP000467347">
    <property type="component" value="Unassembled WGS sequence"/>
</dbReference>
<evidence type="ECO:0000313" key="65">
    <source>
        <dbReference type="Proteomes" id="UP000389283"/>
    </source>
</evidence>
<evidence type="ECO:0000313" key="72">
    <source>
        <dbReference type="Proteomes" id="UP000460224"/>
    </source>
</evidence>
<evidence type="ECO:0000313" key="88">
    <source>
        <dbReference type="Proteomes" id="UP000549379"/>
    </source>
</evidence>
<reference evidence="36 60" key="8">
    <citation type="submission" date="2019-09" db="EMBL/GenBank/DDBJ databases">
        <authorList>
            <consortium name="GenomeTrakr network: Whole genome sequencing for foodborne pathogen traceback"/>
        </authorList>
    </citation>
    <scope>NUCLEOTIDE SEQUENCE [LARGE SCALE GENOMIC DNA]</scope>
    <source>
        <strain evidence="24 87">CFSAN004300</strain>
        <strain evidence="25 78">CFSAN072474</strain>
        <strain evidence="36 60">FLAG-55987</strain>
        <strain evidence="31 68">PHLUSALM00088</strain>
    </source>
</reference>
<evidence type="ECO:0000313" key="11">
    <source>
        <dbReference type="EMBL" id="EAD5786618.1"/>
    </source>
</evidence>
<dbReference type="EMBL" id="AABAWE010000002">
    <property type="protein sequence ID" value="EAG2086533.1"/>
    <property type="molecule type" value="Genomic_DNA"/>
</dbReference>
<dbReference type="Proteomes" id="UP000376505">
    <property type="component" value="Unassembled WGS sequence"/>
</dbReference>
<dbReference type="SUPFAM" id="SSF64288">
    <property type="entry name" value="Chorismate lyase-like"/>
    <property type="match status" value="1"/>
</dbReference>
<evidence type="ECO:0000313" key="21">
    <source>
        <dbReference type="EMBL" id="EAG4330957.1"/>
    </source>
</evidence>
<evidence type="ECO:0000313" key="94">
    <source>
        <dbReference type="Proteomes" id="UP000852906"/>
    </source>
</evidence>
<evidence type="ECO:0000313" key="20">
    <source>
        <dbReference type="EMBL" id="EAG2996101.1"/>
    </source>
</evidence>